<dbReference type="InterPro" id="IPR039420">
    <property type="entry name" value="WalR-like"/>
</dbReference>
<feature type="domain" description="Response regulatory" evidence="8">
    <location>
        <begin position="3"/>
        <end position="116"/>
    </location>
</feature>
<evidence type="ECO:0000256" key="2">
    <source>
        <dbReference type="ARBA" id="ARBA00023012"/>
    </source>
</evidence>
<reference evidence="10 11" key="1">
    <citation type="submission" date="2019-10" db="EMBL/GenBank/DDBJ databases">
        <authorList>
            <person name="Karimi E."/>
        </authorList>
    </citation>
    <scope>NUCLEOTIDE SEQUENCE [LARGE SCALE GENOMIC DNA]</scope>
    <source>
        <strain evidence="10">Exiguobacterium sp. 9Y</strain>
    </source>
</reference>
<evidence type="ECO:0000259" key="8">
    <source>
        <dbReference type="PROSITE" id="PS50110"/>
    </source>
</evidence>
<dbReference type="Gene3D" id="6.10.250.690">
    <property type="match status" value="1"/>
</dbReference>
<organism evidence="10 11">
    <name type="scientific">Exiguobacterium oxidotolerans</name>
    <dbReference type="NCBI Taxonomy" id="223958"/>
    <lineage>
        <taxon>Bacteria</taxon>
        <taxon>Bacillati</taxon>
        <taxon>Bacillota</taxon>
        <taxon>Bacilli</taxon>
        <taxon>Bacillales</taxon>
        <taxon>Bacillales Family XII. Incertae Sedis</taxon>
        <taxon>Exiguobacterium</taxon>
    </lineage>
</organism>
<dbReference type="InterPro" id="IPR011006">
    <property type="entry name" value="CheY-like_superfamily"/>
</dbReference>
<keyword evidence="3" id="KW-0805">Transcription regulation</keyword>
<feature type="DNA-binding region" description="OmpR/PhoB-type" evidence="7">
    <location>
        <begin position="124"/>
        <end position="218"/>
    </location>
</feature>
<dbReference type="Proteomes" id="UP000439752">
    <property type="component" value="Unassembled WGS sequence"/>
</dbReference>
<evidence type="ECO:0000259" key="9">
    <source>
        <dbReference type="PROSITE" id="PS51755"/>
    </source>
</evidence>
<dbReference type="SMART" id="SM00862">
    <property type="entry name" value="Trans_reg_C"/>
    <property type="match status" value="1"/>
</dbReference>
<dbReference type="CDD" id="cd00383">
    <property type="entry name" value="trans_reg_C"/>
    <property type="match status" value="1"/>
</dbReference>
<dbReference type="GO" id="GO:0000976">
    <property type="term" value="F:transcription cis-regulatory region binding"/>
    <property type="evidence" value="ECO:0007669"/>
    <property type="project" value="TreeGrafter"/>
</dbReference>
<dbReference type="PANTHER" id="PTHR48111:SF32">
    <property type="entry name" value="STAGE 0 SPORULATION PROTEIN A HOMOLOG"/>
    <property type="match status" value="1"/>
</dbReference>
<keyword evidence="5" id="KW-0804">Transcription</keyword>
<dbReference type="AlphaFoldDB" id="A0A653I7L6"/>
<evidence type="ECO:0000256" key="3">
    <source>
        <dbReference type="ARBA" id="ARBA00023015"/>
    </source>
</evidence>
<keyword evidence="2" id="KW-0902">Two-component regulatory system</keyword>
<dbReference type="Pfam" id="PF00486">
    <property type="entry name" value="Trans_reg_C"/>
    <property type="match status" value="1"/>
</dbReference>
<dbReference type="PROSITE" id="PS50110">
    <property type="entry name" value="RESPONSE_REGULATORY"/>
    <property type="match status" value="1"/>
</dbReference>
<dbReference type="GO" id="GO:0000156">
    <property type="term" value="F:phosphorelay response regulator activity"/>
    <property type="evidence" value="ECO:0007669"/>
    <property type="project" value="TreeGrafter"/>
</dbReference>
<dbReference type="CDD" id="cd17574">
    <property type="entry name" value="REC_OmpR"/>
    <property type="match status" value="1"/>
</dbReference>
<protein>
    <submittedName>
        <fullName evidence="10">Regulatory protein VanRB</fullName>
    </submittedName>
</protein>
<keyword evidence="4 7" id="KW-0238">DNA-binding</keyword>
<evidence type="ECO:0000256" key="1">
    <source>
        <dbReference type="ARBA" id="ARBA00022553"/>
    </source>
</evidence>
<evidence type="ECO:0000256" key="4">
    <source>
        <dbReference type="ARBA" id="ARBA00023125"/>
    </source>
</evidence>
<dbReference type="InterPro" id="IPR036388">
    <property type="entry name" value="WH-like_DNA-bd_sf"/>
</dbReference>
<evidence type="ECO:0000313" key="10">
    <source>
        <dbReference type="EMBL" id="VWX35087.1"/>
    </source>
</evidence>
<sequence length="220" mass="25417">MTHILIAEDEFDIRELLTELLESSGYNVSCATNGMEALKLYQSDSFDLIILDIMMPFFDGFEVARNIRKQSQTPIIFLTALQDEENQVKGFDLGIDDYIAKPFSLRILLRRIEAIIRRIQTNSEEQLSFREITLFPSSYNVLISGIQTTLTLKEFQILHLLLENPGRVLEREQLIQQLWGFDALGDTRFLDTHIKNLRKKIDLPYIQTVKGVGYKLEATN</sequence>
<name>A0A653I7L6_9BACL</name>
<dbReference type="FunFam" id="3.40.50.2300:FF:000001">
    <property type="entry name" value="DNA-binding response regulator PhoB"/>
    <property type="match status" value="1"/>
</dbReference>
<dbReference type="PANTHER" id="PTHR48111">
    <property type="entry name" value="REGULATOR OF RPOS"/>
    <property type="match status" value="1"/>
</dbReference>
<dbReference type="RefSeq" id="WP_029331114.1">
    <property type="nucleotide sequence ID" value="NZ_LR732311.1"/>
</dbReference>
<dbReference type="SUPFAM" id="SSF52172">
    <property type="entry name" value="CheY-like"/>
    <property type="match status" value="1"/>
</dbReference>
<feature type="modified residue" description="4-aspartylphosphate" evidence="6">
    <location>
        <position position="52"/>
    </location>
</feature>
<evidence type="ECO:0000313" key="11">
    <source>
        <dbReference type="Proteomes" id="UP000439752"/>
    </source>
</evidence>
<dbReference type="GO" id="GO:0032993">
    <property type="term" value="C:protein-DNA complex"/>
    <property type="evidence" value="ECO:0007669"/>
    <property type="project" value="TreeGrafter"/>
</dbReference>
<evidence type="ECO:0000256" key="7">
    <source>
        <dbReference type="PROSITE-ProRule" id="PRU01091"/>
    </source>
</evidence>
<keyword evidence="11" id="KW-1185">Reference proteome</keyword>
<feature type="domain" description="OmpR/PhoB-type" evidence="9">
    <location>
        <begin position="124"/>
        <end position="218"/>
    </location>
</feature>
<evidence type="ECO:0000256" key="6">
    <source>
        <dbReference type="PROSITE-ProRule" id="PRU00169"/>
    </source>
</evidence>
<dbReference type="SMART" id="SM00448">
    <property type="entry name" value="REC"/>
    <property type="match status" value="1"/>
</dbReference>
<dbReference type="InterPro" id="IPR001789">
    <property type="entry name" value="Sig_transdc_resp-reg_receiver"/>
</dbReference>
<keyword evidence="1 6" id="KW-0597">Phosphoprotein</keyword>
<dbReference type="Gene3D" id="1.10.10.10">
    <property type="entry name" value="Winged helix-like DNA-binding domain superfamily/Winged helix DNA-binding domain"/>
    <property type="match status" value="1"/>
</dbReference>
<dbReference type="GO" id="GO:0006355">
    <property type="term" value="P:regulation of DNA-templated transcription"/>
    <property type="evidence" value="ECO:0007669"/>
    <property type="project" value="InterPro"/>
</dbReference>
<dbReference type="EMBL" id="CABWKQ010000013">
    <property type="protein sequence ID" value="VWX35087.1"/>
    <property type="molecule type" value="Genomic_DNA"/>
</dbReference>
<proteinExistence type="predicted"/>
<dbReference type="Pfam" id="PF00072">
    <property type="entry name" value="Response_reg"/>
    <property type="match status" value="1"/>
</dbReference>
<accession>A0A653I7L6</accession>
<dbReference type="Gene3D" id="3.40.50.2300">
    <property type="match status" value="1"/>
</dbReference>
<evidence type="ECO:0000256" key="5">
    <source>
        <dbReference type="ARBA" id="ARBA00023163"/>
    </source>
</evidence>
<dbReference type="GO" id="GO:0005829">
    <property type="term" value="C:cytosol"/>
    <property type="evidence" value="ECO:0007669"/>
    <property type="project" value="TreeGrafter"/>
</dbReference>
<dbReference type="InterPro" id="IPR001867">
    <property type="entry name" value="OmpR/PhoB-type_DNA-bd"/>
</dbReference>
<gene>
    <name evidence="10" type="primary">vanRB</name>
    <name evidence="10" type="ORF">EXIGUO9Y_200058</name>
</gene>
<dbReference type="PROSITE" id="PS51755">
    <property type="entry name" value="OMPR_PHOB"/>
    <property type="match status" value="1"/>
</dbReference>